<dbReference type="PANTHER" id="PTHR10263">
    <property type="entry name" value="V-TYPE PROTON ATPASE PROTEOLIPID SUBUNIT"/>
    <property type="match status" value="1"/>
</dbReference>
<name>A0A6B2LMX2_9EUKA</name>
<comment type="similarity">
    <text evidence="2 9">Belongs to the V-ATPase proteolipid subunit family.</text>
</comment>
<evidence type="ECO:0000259" key="10">
    <source>
        <dbReference type="Pfam" id="PF00137"/>
    </source>
</evidence>
<sequence>MGAALAISLSVMAAAWGIAICGSTILGQAVGTPRIRTKNIISIIFCEALAIYGIITAIIVQIKITSTKTMAGSDYYAGFAIFWAGLLVGASNLACGVGVGVSGSSAAVADSSNPELFIKILVIEIFASALGLFGLIVGIVEANSATFGQGQIPIN</sequence>
<evidence type="ECO:0000256" key="9">
    <source>
        <dbReference type="RuleBase" id="RU363060"/>
    </source>
</evidence>
<keyword evidence="4 9" id="KW-0812">Transmembrane</keyword>
<dbReference type="PRINTS" id="PR00122">
    <property type="entry name" value="VACATPASE"/>
</dbReference>
<keyword evidence="5" id="KW-0375">Hydrogen ion transport</keyword>
<reference evidence="11" key="1">
    <citation type="journal article" date="2020" name="J. Eukaryot. Microbiol.">
        <title>De novo Sequencing, Assembly and Annotation of the Transcriptome for the Free-Living Testate Amoeba Arcella intermedia.</title>
        <authorList>
            <person name="Ribeiro G.M."/>
            <person name="Porfirio-Sousa A.L."/>
            <person name="Maurer-Alcala X.X."/>
            <person name="Katz L.A."/>
            <person name="Lahr D.J.G."/>
        </authorList>
    </citation>
    <scope>NUCLEOTIDE SEQUENCE</scope>
</reference>
<feature type="transmembrane region" description="Helical" evidence="9">
    <location>
        <begin position="80"/>
        <end position="104"/>
    </location>
</feature>
<dbReference type="CDD" id="cd18178">
    <property type="entry name" value="ATP-synt_Vo_c_ATP6F_rpt2"/>
    <property type="match status" value="1"/>
</dbReference>
<dbReference type="InterPro" id="IPR000245">
    <property type="entry name" value="ATPase_proteolipid_csu"/>
</dbReference>
<dbReference type="Pfam" id="PF00137">
    <property type="entry name" value="ATP-synt_C"/>
    <property type="match status" value="2"/>
</dbReference>
<dbReference type="InterPro" id="IPR035921">
    <property type="entry name" value="F/V-ATP_Csub_sf"/>
</dbReference>
<comment type="subcellular location">
    <subcellularLocation>
        <location evidence="1">Membrane</location>
        <topology evidence="1">Multi-pass membrane protein</topology>
    </subcellularLocation>
</comment>
<keyword evidence="6 9" id="KW-1133">Transmembrane helix</keyword>
<organism evidence="11">
    <name type="scientific">Arcella intermedia</name>
    <dbReference type="NCBI Taxonomy" id="1963864"/>
    <lineage>
        <taxon>Eukaryota</taxon>
        <taxon>Amoebozoa</taxon>
        <taxon>Tubulinea</taxon>
        <taxon>Elardia</taxon>
        <taxon>Arcellinida</taxon>
        <taxon>Sphaerothecina</taxon>
        <taxon>Arcellidae</taxon>
        <taxon>Arcella</taxon>
    </lineage>
</organism>
<evidence type="ECO:0000256" key="4">
    <source>
        <dbReference type="ARBA" id="ARBA00022692"/>
    </source>
</evidence>
<dbReference type="GO" id="GO:0046961">
    <property type="term" value="F:proton-transporting ATPase activity, rotational mechanism"/>
    <property type="evidence" value="ECO:0007669"/>
    <property type="project" value="InterPro"/>
</dbReference>
<dbReference type="GO" id="GO:0033179">
    <property type="term" value="C:proton-transporting V-type ATPase, V0 domain"/>
    <property type="evidence" value="ECO:0007669"/>
    <property type="project" value="InterPro"/>
</dbReference>
<evidence type="ECO:0000256" key="5">
    <source>
        <dbReference type="ARBA" id="ARBA00022781"/>
    </source>
</evidence>
<dbReference type="EMBL" id="GIBP01009211">
    <property type="protein sequence ID" value="NDV38180.1"/>
    <property type="molecule type" value="Transcribed_RNA"/>
</dbReference>
<dbReference type="InterPro" id="IPR002379">
    <property type="entry name" value="ATPase_proteolipid_c-like_dom"/>
</dbReference>
<feature type="transmembrane region" description="Helical" evidence="9">
    <location>
        <begin position="6"/>
        <end position="27"/>
    </location>
</feature>
<evidence type="ECO:0000256" key="2">
    <source>
        <dbReference type="ARBA" id="ARBA00007296"/>
    </source>
</evidence>
<feature type="domain" description="V-ATPase proteolipid subunit C-like" evidence="10">
    <location>
        <begin position="82"/>
        <end position="139"/>
    </location>
</feature>
<proteinExistence type="inferred from homology"/>
<feature type="domain" description="V-ATPase proteolipid subunit C-like" evidence="10">
    <location>
        <begin position="1"/>
        <end position="59"/>
    </location>
</feature>
<dbReference type="SUPFAM" id="SSF81333">
    <property type="entry name" value="F1F0 ATP synthase subunit C"/>
    <property type="match status" value="2"/>
</dbReference>
<feature type="transmembrane region" description="Helical" evidence="9">
    <location>
        <begin position="39"/>
        <end position="60"/>
    </location>
</feature>
<evidence type="ECO:0000256" key="3">
    <source>
        <dbReference type="ARBA" id="ARBA00022448"/>
    </source>
</evidence>
<protein>
    <recommendedName>
        <fullName evidence="10">V-ATPase proteolipid subunit C-like domain-containing protein</fullName>
    </recommendedName>
</protein>
<evidence type="ECO:0000256" key="7">
    <source>
        <dbReference type="ARBA" id="ARBA00023065"/>
    </source>
</evidence>
<keyword evidence="7 9" id="KW-0406">Ion transport</keyword>
<evidence type="ECO:0000256" key="1">
    <source>
        <dbReference type="ARBA" id="ARBA00004141"/>
    </source>
</evidence>
<dbReference type="AlphaFoldDB" id="A0A6B2LMX2"/>
<keyword evidence="8 9" id="KW-0472">Membrane</keyword>
<evidence type="ECO:0000256" key="6">
    <source>
        <dbReference type="ARBA" id="ARBA00022989"/>
    </source>
</evidence>
<evidence type="ECO:0000313" key="11">
    <source>
        <dbReference type="EMBL" id="NDV38180.1"/>
    </source>
</evidence>
<dbReference type="FunFam" id="1.20.120.610:FF:000002">
    <property type="entry name" value="V-type proton ATPase proteolipid subunit"/>
    <property type="match status" value="1"/>
</dbReference>
<accession>A0A6B2LMX2</accession>
<keyword evidence="3 9" id="KW-0813">Transport</keyword>
<feature type="transmembrane region" description="Helical" evidence="9">
    <location>
        <begin position="116"/>
        <end position="140"/>
    </location>
</feature>
<dbReference type="Gene3D" id="1.20.120.610">
    <property type="entry name" value="lithium bound rotor ring of v- atpase"/>
    <property type="match status" value="1"/>
</dbReference>
<evidence type="ECO:0000256" key="8">
    <source>
        <dbReference type="ARBA" id="ARBA00023136"/>
    </source>
</evidence>